<dbReference type="GeneTree" id="ENSGT01150000287053"/>
<organism evidence="1 2">
    <name type="scientific">Monodelphis domestica</name>
    <name type="common">Gray short-tailed opossum</name>
    <dbReference type="NCBI Taxonomy" id="13616"/>
    <lineage>
        <taxon>Eukaryota</taxon>
        <taxon>Metazoa</taxon>
        <taxon>Chordata</taxon>
        <taxon>Craniata</taxon>
        <taxon>Vertebrata</taxon>
        <taxon>Euteleostomi</taxon>
        <taxon>Mammalia</taxon>
        <taxon>Metatheria</taxon>
        <taxon>Didelphimorphia</taxon>
        <taxon>Didelphidae</taxon>
        <taxon>Monodelphis</taxon>
    </lineage>
</organism>
<protein>
    <submittedName>
        <fullName evidence="1">Uncharacterized protein</fullName>
    </submittedName>
</protein>
<reference evidence="1" key="2">
    <citation type="submission" date="2025-08" db="UniProtKB">
        <authorList>
            <consortium name="Ensembl"/>
        </authorList>
    </citation>
    <scope>IDENTIFICATION</scope>
</reference>
<keyword evidence="2" id="KW-1185">Reference proteome</keyword>
<reference evidence="1 2" key="1">
    <citation type="journal article" date="2007" name="Nature">
        <title>Genome of the marsupial Monodelphis domestica reveals innovation in non-coding sequences.</title>
        <authorList>
            <person name="Mikkelsen T.S."/>
            <person name="Wakefield M.J."/>
            <person name="Aken B."/>
            <person name="Amemiya C.T."/>
            <person name="Chang J.L."/>
            <person name="Duke S."/>
            <person name="Garber M."/>
            <person name="Gentles A.J."/>
            <person name="Goodstadt L."/>
            <person name="Heger A."/>
            <person name="Jurka J."/>
            <person name="Kamal M."/>
            <person name="Mauceli E."/>
            <person name="Searle S.M."/>
            <person name="Sharpe T."/>
            <person name="Baker M.L."/>
            <person name="Batzer M.A."/>
            <person name="Benos P.V."/>
            <person name="Belov K."/>
            <person name="Clamp M."/>
            <person name="Cook A."/>
            <person name="Cuff J."/>
            <person name="Das R."/>
            <person name="Davidow L."/>
            <person name="Deakin J.E."/>
            <person name="Fazzari M.J."/>
            <person name="Glass J.L."/>
            <person name="Grabherr M."/>
            <person name="Greally J.M."/>
            <person name="Gu W."/>
            <person name="Hore T.A."/>
            <person name="Huttley G.A."/>
            <person name="Kleber M."/>
            <person name="Jirtle R.L."/>
            <person name="Koina E."/>
            <person name="Lee J.T."/>
            <person name="Mahony S."/>
            <person name="Marra M.A."/>
            <person name="Miller R.D."/>
            <person name="Nicholls R.D."/>
            <person name="Oda M."/>
            <person name="Papenfuss A.T."/>
            <person name="Parra Z.E."/>
            <person name="Pollock D.D."/>
            <person name="Ray D.A."/>
            <person name="Schein J.E."/>
            <person name="Speed T.P."/>
            <person name="Thompson K."/>
            <person name="VandeBerg J.L."/>
            <person name="Wade C.M."/>
            <person name="Walker J.A."/>
            <person name="Waters P.D."/>
            <person name="Webber C."/>
            <person name="Weidman J.R."/>
            <person name="Xie X."/>
            <person name="Zody M.C."/>
            <person name="Baldwin J."/>
            <person name="Abdouelleil A."/>
            <person name="Abdulkadir J."/>
            <person name="Abebe A."/>
            <person name="Abera B."/>
            <person name="Abreu J."/>
            <person name="Acer S.C."/>
            <person name="Aftuck L."/>
            <person name="Alexander A."/>
            <person name="An P."/>
            <person name="Anderson E."/>
            <person name="Anderson S."/>
            <person name="Arachi H."/>
            <person name="Azer M."/>
            <person name="Bachantsang P."/>
            <person name="Barry A."/>
            <person name="Bayul T."/>
            <person name="Berlin A."/>
            <person name="Bessette D."/>
            <person name="Bloom T."/>
            <person name="Bloom T."/>
            <person name="Boguslavskiy L."/>
            <person name="Bonnet C."/>
            <person name="Boukhgalter B."/>
            <person name="Bourzgui I."/>
            <person name="Brown A."/>
            <person name="Cahill P."/>
            <person name="Channer S."/>
            <person name="Cheshatsang Y."/>
            <person name="Chuda L."/>
            <person name="Citroen M."/>
            <person name="Collymore A."/>
            <person name="Cooke P."/>
            <person name="Costello M."/>
            <person name="D'Aco K."/>
            <person name="Daza R."/>
            <person name="De Haan G."/>
            <person name="DeGray S."/>
            <person name="DeMaso C."/>
            <person name="Dhargay N."/>
            <person name="Dooley K."/>
            <person name="Dooley E."/>
            <person name="Doricent M."/>
            <person name="Dorje P."/>
            <person name="Dorjee K."/>
            <person name="Dupes A."/>
            <person name="Elong R."/>
            <person name="Falk J."/>
            <person name="Farina A."/>
            <person name="Faro S."/>
            <person name="Ferguson D."/>
            <person name="Fisher S."/>
            <person name="Foley C.D."/>
            <person name="Franke A."/>
            <person name="Friedrich D."/>
            <person name="Gadbois L."/>
            <person name="Gearin G."/>
            <person name="Gearin C.R."/>
            <person name="Giannoukos G."/>
            <person name="Goode T."/>
            <person name="Graham J."/>
            <person name="Grandbois E."/>
            <person name="Grewal S."/>
            <person name="Gyaltsen K."/>
            <person name="Hafez N."/>
            <person name="Hagos B."/>
            <person name="Hall J."/>
            <person name="Henson C."/>
            <person name="Hollinger A."/>
            <person name="Honan T."/>
            <person name="Huard M.D."/>
            <person name="Hughes L."/>
            <person name="Hurhula B."/>
            <person name="Husby M.E."/>
            <person name="Kamat A."/>
            <person name="Kanga B."/>
            <person name="Kashin S."/>
            <person name="Khazanovich D."/>
            <person name="Kisner P."/>
            <person name="Lance K."/>
            <person name="Lara M."/>
            <person name="Lee W."/>
            <person name="Lennon N."/>
            <person name="Letendre F."/>
            <person name="LeVine R."/>
            <person name="Lipovsky A."/>
            <person name="Liu X."/>
            <person name="Liu J."/>
            <person name="Liu S."/>
            <person name="Lokyitsang T."/>
            <person name="Lokyitsang Y."/>
            <person name="Lubonja R."/>
            <person name="Lui A."/>
            <person name="MacDonald P."/>
            <person name="Magnisalis V."/>
            <person name="Maru K."/>
            <person name="Matthews C."/>
            <person name="McCusker W."/>
            <person name="McDonough S."/>
            <person name="Mehta T."/>
            <person name="Meldrim J."/>
            <person name="Meneus L."/>
            <person name="Mihai O."/>
            <person name="Mihalev A."/>
            <person name="Mihova T."/>
            <person name="Mittelman R."/>
            <person name="Mlenga V."/>
            <person name="Montmayeur A."/>
            <person name="Mulrain L."/>
            <person name="Navidi A."/>
            <person name="Naylor J."/>
            <person name="Negash T."/>
            <person name="Nguyen T."/>
            <person name="Nguyen N."/>
            <person name="Nicol R."/>
            <person name="Norbu C."/>
            <person name="Norbu N."/>
            <person name="Novod N."/>
            <person name="O'Neill B."/>
            <person name="Osman S."/>
            <person name="Markiewicz E."/>
            <person name="Oyono O.L."/>
            <person name="Patti C."/>
            <person name="Phunkhang P."/>
            <person name="Pierre F."/>
            <person name="Priest M."/>
            <person name="Raghuraman S."/>
            <person name="Rege F."/>
            <person name="Reyes R."/>
            <person name="Rise C."/>
            <person name="Rogov P."/>
            <person name="Ross K."/>
            <person name="Ryan E."/>
            <person name="Settipalli S."/>
            <person name="Shea T."/>
            <person name="Sherpa N."/>
            <person name="Shi L."/>
            <person name="Shih D."/>
            <person name="Sparrow T."/>
            <person name="Spaulding J."/>
            <person name="Stalker J."/>
            <person name="Stange-Thomann N."/>
            <person name="Stavropoulos S."/>
            <person name="Stone C."/>
            <person name="Strader C."/>
            <person name="Tesfaye S."/>
            <person name="Thomson T."/>
            <person name="Thoulutsang Y."/>
            <person name="Thoulutsang D."/>
            <person name="Topham K."/>
            <person name="Topping I."/>
            <person name="Tsamla T."/>
            <person name="Vassiliev H."/>
            <person name="Vo A."/>
            <person name="Wangchuk T."/>
            <person name="Wangdi T."/>
            <person name="Weiand M."/>
            <person name="Wilkinson J."/>
            <person name="Wilson A."/>
            <person name="Yadav S."/>
            <person name="Young G."/>
            <person name="Yu Q."/>
            <person name="Zembek L."/>
            <person name="Zhong D."/>
            <person name="Zimmer A."/>
            <person name="Zwirko Z."/>
            <person name="Jaffe D.B."/>
            <person name="Alvarez P."/>
            <person name="Brockman W."/>
            <person name="Butler J."/>
            <person name="Chin C."/>
            <person name="Gnerre S."/>
            <person name="MacCallum I."/>
            <person name="Graves J.A."/>
            <person name="Ponting C.P."/>
            <person name="Breen M."/>
            <person name="Samollow P.B."/>
            <person name="Lander E.S."/>
            <person name="Lindblad-Toh K."/>
        </authorList>
    </citation>
    <scope>NUCLEOTIDE SEQUENCE [LARGE SCALE GENOMIC DNA]</scope>
</reference>
<dbReference type="Ensembl" id="ENSMODT00000066692.1">
    <property type="protein sequence ID" value="ENSMODP00000057313.1"/>
    <property type="gene ID" value="ENSMODG00000041063.1"/>
</dbReference>
<dbReference type="InParanoid" id="A0A5F8HBZ8"/>
<name>A0A5F8HBZ8_MONDO</name>
<accession>A0A5F8HBZ8</accession>
<reference evidence="1" key="3">
    <citation type="submission" date="2025-09" db="UniProtKB">
        <authorList>
            <consortium name="Ensembl"/>
        </authorList>
    </citation>
    <scope>IDENTIFICATION</scope>
</reference>
<proteinExistence type="predicted"/>
<evidence type="ECO:0000313" key="1">
    <source>
        <dbReference type="Ensembl" id="ENSMODP00000057313.1"/>
    </source>
</evidence>
<dbReference type="OMA" id="ATCILEC"/>
<sequence>MLTPRKGGCVNLDTKKERLLTKKKRNMRLQSNIRLIRKWWTLRFCPKLSSTPWGLSQRTTDDI</sequence>
<dbReference type="AlphaFoldDB" id="A0A5F8HBZ8"/>
<evidence type="ECO:0000313" key="2">
    <source>
        <dbReference type="Proteomes" id="UP000002280"/>
    </source>
</evidence>
<dbReference type="Proteomes" id="UP000002280">
    <property type="component" value="Chromosome 8"/>
</dbReference>
<dbReference type="Bgee" id="ENSMODG00000041063">
    <property type="expression patterns" value="Expressed in lung and 1 other cell type or tissue"/>
</dbReference>